<gene>
    <name evidence="3" type="ORF">SAMN04489742_1377</name>
</gene>
<evidence type="ECO:0000313" key="4">
    <source>
        <dbReference type="Proteomes" id="UP000181917"/>
    </source>
</evidence>
<dbReference type="OrthoDB" id="268331at2"/>
<accession>A0A1H1BF38</accession>
<proteinExistence type="inferred from homology"/>
<dbReference type="KEGG" id="acry:AC20117_10485"/>
<dbReference type="Pfam" id="PF08327">
    <property type="entry name" value="AHSA1"/>
    <property type="match status" value="1"/>
</dbReference>
<dbReference type="SUPFAM" id="SSF55961">
    <property type="entry name" value="Bet v1-like"/>
    <property type="match status" value="1"/>
</dbReference>
<feature type="domain" description="Activator of Hsp90 ATPase homologue 1/2-like C-terminal" evidence="2">
    <location>
        <begin position="30"/>
        <end position="151"/>
    </location>
</feature>
<dbReference type="Proteomes" id="UP000181917">
    <property type="component" value="Unassembled WGS sequence"/>
</dbReference>
<name>A0A1H1BF38_9MICC</name>
<evidence type="ECO:0000256" key="1">
    <source>
        <dbReference type="ARBA" id="ARBA00006817"/>
    </source>
</evidence>
<organism evidence="3 4">
    <name type="scientific">Crystallibacter crystallopoietes</name>
    <dbReference type="NCBI Taxonomy" id="37928"/>
    <lineage>
        <taxon>Bacteria</taxon>
        <taxon>Bacillati</taxon>
        <taxon>Actinomycetota</taxon>
        <taxon>Actinomycetes</taxon>
        <taxon>Micrococcales</taxon>
        <taxon>Micrococcaceae</taxon>
        <taxon>Crystallibacter</taxon>
    </lineage>
</organism>
<evidence type="ECO:0000259" key="2">
    <source>
        <dbReference type="Pfam" id="PF08327"/>
    </source>
</evidence>
<comment type="similarity">
    <text evidence="1">Belongs to the AHA1 family.</text>
</comment>
<dbReference type="InterPro" id="IPR013538">
    <property type="entry name" value="ASHA1/2-like_C"/>
</dbReference>
<protein>
    <submittedName>
        <fullName evidence="3">Uncharacterized conserved protein YndB, AHSA1/START domain</fullName>
    </submittedName>
</protein>
<reference evidence="3 4" key="1">
    <citation type="submission" date="2016-10" db="EMBL/GenBank/DDBJ databases">
        <authorList>
            <person name="de Groot N.N."/>
        </authorList>
    </citation>
    <scope>NUCLEOTIDE SEQUENCE [LARGE SCALE GENOMIC DNA]</scope>
    <source>
        <strain evidence="3 4">DSM 20117</strain>
    </source>
</reference>
<dbReference type="AlphaFoldDB" id="A0A1H1BF38"/>
<dbReference type="InterPro" id="IPR023393">
    <property type="entry name" value="START-like_dom_sf"/>
</dbReference>
<dbReference type="EMBL" id="FNKH01000002">
    <property type="protein sequence ID" value="SDQ50481.1"/>
    <property type="molecule type" value="Genomic_DNA"/>
</dbReference>
<sequence length="160" mass="18163">MSPSLFSHAAEEPQPANVLEPITFEVTVPHPPEQAFEGFTDLIHLWWPVDTHSIFGDGAHIEFEDTVLTETSDRDEVRNWGDILEWEPGRLLSLTWHPGAGPLSATRLEVRFTAEGESTVVRLRHSDWEQAADGAARRLKYQQDWPSVLSKYARFMGAIR</sequence>
<dbReference type="Gene3D" id="3.30.530.20">
    <property type="match status" value="1"/>
</dbReference>
<dbReference type="RefSeq" id="WP_074699792.1">
    <property type="nucleotide sequence ID" value="NZ_CP018863.1"/>
</dbReference>
<keyword evidence="4" id="KW-1185">Reference proteome</keyword>
<dbReference type="STRING" id="37928.SAMN04489742_1377"/>
<evidence type="ECO:0000313" key="3">
    <source>
        <dbReference type="EMBL" id="SDQ50481.1"/>
    </source>
</evidence>